<evidence type="ECO:0000313" key="2">
    <source>
        <dbReference type="Proteomes" id="UP000628775"/>
    </source>
</evidence>
<reference evidence="1" key="1">
    <citation type="journal article" date="2014" name="Int. J. Syst. Evol. Microbiol.">
        <title>Complete genome sequence of Corynebacterium casei LMG S-19264T (=DSM 44701T), isolated from a smear-ripened cheese.</title>
        <authorList>
            <consortium name="US DOE Joint Genome Institute (JGI-PGF)"/>
            <person name="Walter F."/>
            <person name="Albersmeier A."/>
            <person name="Kalinowski J."/>
            <person name="Ruckert C."/>
        </authorList>
    </citation>
    <scope>NUCLEOTIDE SEQUENCE</scope>
    <source>
        <strain evidence="1">CGMCC 1.15371</strain>
    </source>
</reference>
<dbReference type="AlphaFoldDB" id="A0A8J2YGQ5"/>
<proteinExistence type="predicted"/>
<keyword evidence="2" id="KW-1185">Reference proteome</keyword>
<reference evidence="1" key="2">
    <citation type="submission" date="2020-09" db="EMBL/GenBank/DDBJ databases">
        <authorList>
            <person name="Sun Q."/>
            <person name="Zhou Y."/>
        </authorList>
    </citation>
    <scope>NUCLEOTIDE SEQUENCE</scope>
    <source>
        <strain evidence="1">CGMCC 1.15371</strain>
    </source>
</reference>
<dbReference type="Proteomes" id="UP000628775">
    <property type="component" value="Unassembled WGS sequence"/>
</dbReference>
<accession>A0A8J2YGQ5</accession>
<protein>
    <submittedName>
        <fullName evidence="1">Uncharacterized protein</fullName>
    </submittedName>
</protein>
<sequence length="64" mass="7108">MNPIITIKSENVINISNGVLVFSAKKGMNRTAPKIHSVIAIITKKYPSIFDQNSMVLLQVCLTY</sequence>
<dbReference type="EMBL" id="BMIR01000007">
    <property type="protein sequence ID" value="GGE40468.1"/>
    <property type="molecule type" value="Genomic_DNA"/>
</dbReference>
<organism evidence="1 2">
    <name type="scientific">Pullulanibacillus camelliae</name>
    <dbReference type="NCBI Taxonomy" id="1707096"/>
    <lineage>
        <taxon>Bacteria</taxon>
        <taxon>Bacillati</taxon>
        <taxon>Bacillota</taxon>
        <taxon>Bacilli</taxon>
        <taxon>Bacillales</taxon>
        <taxon>Sporolactobacillaceae</taxon>
        <taxon>Pullulanibacillus</taxon>
    </lineage>
</organism>
<gene>
    <name evidence="1" type="ORF">GCM10011391_19040</name>
</gene>
<name>A0A8J2YGQ5_9BACL</name>
<evidence type="ECO:0000313" key="1">
    <source>
        <dbReference type="EMBL" id="GGE40468.1"/>
    </source>
</evidence>
<comment type="caution">
    <text evidence="1">The sequence shown here is derived from an EMBL/GenBank/DDBJ whole genome shotgun (WGS) entry which is preliminary data.</text>
</comment>